<dbReference type="PANTHER" id="PTHR22916:SF3">
    <property type="entry name" value="UDP-GLCNAC:BETAGAL BETA-1,3-N-ACETYLGLUCOSAMINYLTRANSFERASE-LIKE PROTEIN 1"/>
    <property type="match status" value="1"/>
</dbReference>
<dbReference type="Pfam" id="PF22181">
    <property type="entry name" value="TarS_linker"/>
    <property type="match status" value="1"/>
</dbReference>
<dbReference type="Gene3D" id="3.90.550.10">
    <property type="entry name" value="Spore Coat Polysaccharide Biosynthesis Protein SpsA, Chain A"/>
    <property type="match status" value="1"/>
</dbReference>
<dbReference type="KEGG" id="arev:RVR_7251"/>
<evidence type="ECO:0000313" key="4">
    <source>
        <dbReference type="Proteomes" id="UP000595703"/>
    </source>
</evidence>
<feature type="domain" description="Glycosyltransferase 2-like" evidence="1">
    <location>
        <begin position="13"/>
        <end position="155"/>
    </location>
</feature>
<reference evidence="3 4" key="4">
    <citation type="journal article" date="2020" name="Sci. Rep.">
        <title>beta-carboline chemical signals induce reveromycin production through a LuxR family regulator in Streptomyces sp. SN-593.</title>
        <authorList>
            <person name="Panthee S."/>
            <person name="Kito N."/>
            <person name="Hayashi T."/>
            <person name="Shimizu T."/>
            <person name="Ishikawa J."/>
            <person name="Hamamoto H."/>
            <person name="Osada H."/>
            <person name="Takahashi S."/>
        </authorList>
    </citation>
    <scope>NUCLEOTIDE SEQUENCE [LARGE SCALE GENOMIC DNA]</scope>
    <source>
        <strain evidence="3 4">SN-593</strain>
    </source>
</reference>
<dbReference type="InterPro" id="IPR029044">
    <property type="entry name" value="Nucleotide-diphossugar_trans"/>
</dbReference>
<keyword evidence="4" id="KW-1185">Reference proteome</keyword>
<dbReference type="SUPFAM" id="SSF53448">
    <property type="entry name" value="Nucleotide-diphospho-sugar transferases"/>
    <property type="match status" value="1"/>
</dbReference>
<dbReference type="PANTHER" id="PTHR22916">
    <property type="entry name" value="GLYCOSYLTRANSFERASE"/>
    <property type="match status" value="1"/>
</dbReference>
<evidence type="ECO:0008006" key="5">
    <source>
        <dbReference type="Google" id="ProtNLM"/>
    </source>
</evidence>
<dbReference type="InterPro" id="IPR054028">
    <property type="entry name" value="TarS/TarP_linker"/>
</dbReference>
<evidence type="ECO:0000259" key="1">
    <source>
        <dbReference type="Pfam" id="PF00535"/>
    </source>
</evidence>
<name>A0A7U3UX73_9ACTN</name>
<evidence type="ECO:0000259" key="2">
    <source>
        <dbReference type="Pfam" id="PF22181"/>
    </source>
</evidence>
<evidence type="ECO:0000313" key="3">
    <source>
        <dbReference type="EMBL" id="BBB00264.1"/>
    </source>
</evidence>
<dbReference type="AlphaFoldDB" id="A0A7U3UX73"/>
<dbReference type="Proteomes" id="UP000595703">
    <property type="component" value="Chromosome"/>
</dbReference>
<proteinExistence type="predicted"/>
<dbReference type="InterPro" id="IPR001173">
    <property type="entry name" value="Glyco_trans_2-like"/>
</dbReference>
<reference evidence="3 4" key="2">
    <citation type="journal article" date="2011" name="J. Antibiot.">
        <title>Furaquinocins I and J: novel polyketide isoprenoid hybrid compounds from Streptomyces reveromyceticus SN-593.</title>
        <authorList>
            <person name="Panthee S."/>
            <person name="Takahashi S."/>
            <person name="Takagi H."/>
            <person name="Nogawa T."/>
            <person name="Oowada E."/>
            <person name="Uramoto M."/>
            <person name="Osada H."/>
        </authorList>
    </citation>
    <scope>NUCLEOTIDE SEQUENCE [LARGE SCALE GENOMIC DNA]</scope>
    <source>
        <strain evidence="3 4">SN-593</strain>
    </source>
</reference>
<feature type="domain" description="TarS/TarP linker" evidence="2">
    <location>
        <begin position="226"/>
        <end position="324"/>
    </location>
</feature>
<dbReference type="GO" id="GO:0016758">
    <property type="term" value="F:hexosyltransferase activity"/>
    <property type="evidence" value="ECO:0007669"/>
    <property type="project" value="UniProtKB-ARBA"/>
</dbReference>
<sequence>MVRGRGIAVLKASVVVPVYNAGAYIDRCAPSLTGQSIGPDAYEVIYVDDGSTDDSAQRLARLAARFPHVRVHAQENSGWPGKPRNVGIRMARGAYVHFVDQDDELAPDALERLYALAARNRSDIVFGKAHGEMQGPGNIFRFTRERCSVRDTELFETLTPHKMFRRAFLLEHGIEFPEGRVRLEDQLFLARAYPLAKTVSILGDHPVYHWQRRGDGGNNSSRPPSPEDYYGHLRNVVRAVKERSEPGEVQDRMLRRNYRVEILRPVTEPRVLQRTGRQLERHFRIVRDLAREEFPPGVAAGLPGVAGLRAHLLEQGNLDGLVALGRRAGAVRLHVEVGAARWRGGRLTLPLRVWLVHGDGSPVSLVRRPGGGFLLDPGMLADIPGQDAWEIQDPFAYAHGEVLVKDPRRTLYWYPETDLRPRLEDLGEDRCHVVLAADTVIDPLTLAGGGPLDPGRYELWMDVQSLGLGRRPRVTLPERARRAGHPGRRAARLAVVGTPPRMVVAAWNGPGGQLQLRVAPPRKTSLRRTVLIGAAADERLHTPARAVFRRLPPAARARLRRSLRPDE</sequence>
<dbReference type="EMBL" id="AP018365">
    <property type="protein sequence ID" value="BBB00264.1"/>
    <property type="molecule type" value="Genomic_DNA"/>
</dbReference>
<dbReference type="CDD" id="cd00761">
    <property type="entry name" value="Glyco_tranf_GTA_type"/>
    <property type="match status" value="1"/>
</dbReference>
<gene>
    <name evidence="3" type="ORF">RVR_7251</name>
</gene>
<reference evidence="3 4" key="3">
    <citation type="journal article" date="2011" name="Nat. Chem. Biol.">
        <title>Reveromycin A biosynthesis uses RevG and RevJ for stereospecific spiroacetal formation.</title>
        <authorList>
            <person name="Takahashi S."/>
            <person name="Toyoda A."/>
            <person name="Sekiyama Y."/>
            <person name="Takagi H."/>
            <person name="Nogawa T."/>
            <person name="Uramoto M."/>
            <person name="Suzuki R."/>
            <person name="Koshino H."/>
            <person name="Kumano T."/>
            <person name="Panthee S."/>
            <person name="Dairi T."/>
            <person name="Ishikawa J."/>
            <person name="Ikeda H."/>
            <person name="Sakaki Y."/>
            <person name="Osada H."/>
        </authorList>
    </citation>
    <scope>NUCLEOTIDE SEQUENCE [LARGE SCALE GENOMIC DNA]</scope>
    <source>
        <strain evidence="3 4">SN-593</strain>
    </source>
</reference>
<protein>
    <recommendedName>
        <fullName evidence="5">Glycosyltransferase</fullName>
    </recommendedName>
</protein>
<organism evidence="3 4">
    <name type="scientific">Actinacidiphila reveromycinica</name>
    <dbReference type="NCBI Taxonomy" id="659352"/>
    <lineage>
        <taxon>Bacteria</taxon>
        <taxon>Bacillati</taxon>
        <taxon>Actinomycetota</taxon>
        <taxon>Actinomycetes</taxon>
        <taxon>Kitasatosporales</taxon>
        <taxon>Streptomycetaceae</taxon>
        <taxon>Actinacidiphila</taxon>
    </lineage>
</organism>
<reference evidence="3 4" key="1">
    <citation type="journal article" date="2010" name="J. Bacteriol.">
        <title>Biochemical characterization of a novel indole prenyltransferase from Streptomyces sp. SN-593.</title>
        <authorList>
            <person name="Takahashi S."/>
            <person name="Takagi H."/>
            <person name="Toyoda A."/>
            <person name="Uramoto M."/>
            <person name="Nogawa T."/>
            <person name="Ueki M."/>
            <person name="Sakaki Y."/>
            <person name="Osada H."/>
        </authorList>
    </citation>
    <scope>NUCLEOTIDE SEQUENCE [LARGE SCALE GENOMIC DNA]</scope>
    <source>
        <strain evidence="3 4">SN-593</strain>
    </source>
</reference>
<dbReference type="Pfam" id="PF00535">
    <property type="entry name" value="Glycos_transf_2"/>
    <property type="match status" value="1"/>
</dbReference>
<accession>A0A7U3UX73</accession>